<reference evidence="2 3" key="1">
    <citation type="submission" date="2013-02" db="EMBL/GenBank/DDBJ databases">
        <title>The Genome Sequence of Enterococcus villorum ATCC_700913.</title>
        <authorList>
            <consortium name="The Broad Institute Genome Sequencing Platform"/>
            <consortium name="The Broad Institute Genome Sequencing Center for Infectious Disease"/>
            <person name="Earl A.M."/>
            <person name="Gilmore M.S."/>
            <person name="Lebreton F."/>
            <person name="Walker B."/>
            <person name="Young S.K."/>
            <person name="Zeng Q."/>
            <person name="Gargeya S."/>
            <person name="Fitzgerald M."/>
            <person name="Haas B."/>
            <person name="Abouelleil A."/>
            <person name="Alvarado L."/>
            <person name="Arachchi H.M."/>
            <person name="Berlin A.M."/>
            <person name="Chapman S.B."/>
            <person name="Dewar J."/>
            <person name="Goldberg J."/>
            <person name="Griggs A."/>
            <person name="Gujja S."/>
            <person name="Hansen M."/>
            <person name="Howarth C."/>
            <person name="Imamovic A."/>
            <person name="Larimer J."/>
            <person name="McCowan C."/>
            <person name="Murphy C."/>
            <person name="Neiman D."/>
            <person name="Pearson M."/>
            <person name="Priest M."/>
            <person name="Roberts A."/>
            <person name="Saif S."/>
            <person name="Shea T."/>
            <person name="Sisk P."/>
            <person name="Sykes S."/>
            <person name="Wortman J."/>
            <person name="Nusbaum C."/>
            <person name="Birren B."/>
        </authorList>
    </citation>
    <scope>NUCLEOTIDE SEQUENCE [LARGE SCALE GENOMIC DNA]</scope>
    <source>
        <strain evidence="2 3">ATCC 700913</strain>
    </source>
</reference>
<evidence type="ECO:0000256" key="1">
    <source>
        <dbReference type="SAM" id="MobiDB-lite"/>
    </source>
</evidence>
<comment type="caution">
    <text evidence="2">The sequence shown here is derived from an EMBL/GenBank/DDBJ whole genome shotgun (WGS) entry which is preliminary data.</text>
</comment>
<accession>A0ABP2URA2</accession>
<feature type="compositionally biased region" description="Basic and acidic residues" evidence="1">
    <location>
        <begin position="898"/>
        <end position="927"/>
    </location>
</feature>
<evidence type="ECO:0000313" key="3">
    <source>
        <dbReference type="Proteomes" id="UP000013866"/>
    </source>
</evidence>
<feature type="region of interest" description="Disordered" evidence="1">
    <location>
        <begin position="894"/>
        <end position="935"/>
    </location>
</feature>
<evidence type="ECO:0000313" key="2">
    <source>
        <dbReference type="EMBL" id="EOH89615.1"/>
    </source>
</evidence>
<dbReference type="Proteomes" id="UP000013866">
    <property type="component" value="Unassembled WGS sequence"/>
</dbReference>
<gene>
    <name evidence="2" type="ORF">UAO_01301</name>
</gene>
<proteinExistence type="predicted"/>
<protein>
    <submittedName>
        <fullName evidence="2">Uncharacterized protein</fullName>
    </submittedName>
</protein>
<dbReference type="EMBL" id="AJAN01000022">
    <property type="protein sequence ID" value="EOH89615.1"/>
    <property type="molecule type" value="Genomic_DNA"/>
</dbReference>
<feature type="compositionally biased region" description="Low complexity" evidence="1">
    <location>
        <begin position="396"/>
        <end position="414"/>
    </location>
</feature>
<keyword evidence="3" id="KW-1185">Reference proteome</keyword>
<organism evidence="2 3">
    <name type="scientific">Enterococcus villorum ATCC 700913</name>
    <dbReference type="NCBI Taxonomy" id="1158604"/>
    <lineage>
        <taxon>Bacteria</taxon>
        <taxon>Bacillati</taxon>
        <taxon>Bacillota</taxon>
        <taxon>Bacilli</taxon>
        <taxon>Lactobacillales</taxon>
        <taxon>Enterococcaceae</taxon>
        <taxon>Enterococcus</taxon>
    </lineage>
</organism>
<feature type="region of interest" description="Disordered" evidence="1">
    <location>
        <begin position="380"/>
        <end position="414"/>
    </location>
</feature>
<name>A0ABP2URA2_9ENTE</name>
<sequence length="952" mass="111364">MRLDQMVTNALQLSSIVNGMLISENQNQGKELGEVPDLESRFEIDLLSEETQPDKKRHAKHRIELDTHQYSKPLDEMSDDDPNHPYAAHRPKKMHVKPSHYRNNFKQSQSMHKEISDSIERTKETFYSLKERYIAEYDMERKYTHTNLQDAQSLYKDFRHLKDRLLENQSFMEKQREAIHVFLEEDPAPNRNKHLREYFKMYNNEINDSKMDQLRINSLMADCERMVNELQEATKSKVPYLANSSKTKSPTISPQEEGLLRRNKDLSTDFNRLTQAINHLRGQANELQERLFWNKQFPGEKLPYNRHDMEADLDHIINDQLPKLEGERTFVQDEIIKEKNYIDSLVKDGKINASKAEAYINEYNEVINNFEESMNHFDNQRNKRERVENPSLSENTLTTATTPASPTPAINATPEQPTLAKTTTTESPTLSIPETYIQRRNKMLELKFDMVMQETKALNEQFLEIDNFFLSKKKAHDFTLSKTNEDLSLRQDNIKDKLLPKLKNETNLLQDQIMNEKNYINSLVKTGEMSSLKAEEDMNEYDKLTNQFEKLSNQFDVDNRRNITDKLLKQHFPNFTPTTVMNNTFTTKRPTISTPETYIRRRNKMLASDFSKVMEEISDLRNHVNGLITEIDLNVSLKKVYPELYKRLPSDEDLNAKIDDAKNNQLPKLAYERDLVQSQIMNEKNYISSLVKEGKISAVEAEEFINRYNGLMDKYKQPIPDINMDNITTTTERTATTTTEIPTLSTSETYIGRRNKILELNFDMVIQETMYLSNKANEIEDMLFLKEQFPDLPLPNSIETLKAQRDEIRGELLPTLVDQRDFVQYQIMNEKDSIEPLVKEGKMSAVEAEKYRNEYNKLIDKFEVPVNVFGHEFDNIRKKRDLSLEQSFSEKSVNIATDNKEKPRLSDKSANKATDKKEKQRLSKKLESITTNNKQNVLRGRSVMKREPVIAR</sequence>